<dbReference type="SUPFAM" id="SSF52151">
    <property type="entry name" value="FabD/lysophospholipase-like"/>
    <property type="match status" value="1"/>
</dbReference>
<feature type="transmembrane region" description="Helical" evidence="2">
    <location>
        <begin position="208"/>
        <end position="231"/>
    </location>
</feature>
<keyword evidence="4" id="KW-1185">Reference proteome</keyword>
<dbReference type="Proteomes" id="UP000886469">
    <property type="component" value="Unassembled WGS sequence"/>
</dbReference>
<dbReference type="PANTHER" id="PTHR10728:SF40">
    <property type="entry name" value="PATATIN FAMILY PROTEIN"/>
    <property type="match status" value="1"/>
</dbReference>
<feature type="transmembrane region" description="Helical" evidence="2">
    <location>
        <begin position="372"/>
        <end position="396"/>
    </location>
</feature>
<dbReference type="PANTHER" id="PTHR10728">
    <property type="entry name" value="CYTOSOLIC PHOSPHOLIPASE A2"/>
    <property type="match status" value="1"/>
</dbReference>
<dbReference type="InterPro" id="IPR016035">
    <property type="entry name" value="Acyl_Trfase/lysoPLipase"/>
</dbReference>
<name>A0ABX1TFQ0_9PROT</name>
<comment type="caution">
    <text evidence="3">The sequence shown here is derived from an EMBL/GenBank/DDBJ whole genome shotgun (WGS) entry which is preliminary data.</text>
</comment>
<protein>
    <recommendedName>
        <fullName evidence="5">PNPLA domain-containing protein</fullName>
    </recommendedName>
</protein>
<proteinExistence type="predicted"/>
<feature type="transmembrane region" description="Helical" evidence="2">
    <location>
        <begin position="488"/>
        <end position="506"/>
    </location>
</feature>
<feature type="region of interest" description="Disordered" evidence="1">
    <location>
        <begin position="71"/>
        <end position="90"/>
    </location>
</feature>
<feature type="compositionally biased region" description="Low complexity" evidence="1">
    <location>
        <begin position="76"/>
        <end position="88"/>
    </location>
</feature>
<evidence type="ECO:0000313" key="3">
    <source>
        <dbReference type="EMBL" id="NMQ07188.1"/>
    </source>
</evidence>
<dbReference type="Gene3D" id="3.40.1090.10">
    <property type="entry name" value="Cytosolic phospholipase A2 catalytic domain"/>
    <property type="match status" value="2"/>
</dbReference>
<keyword evidence="2" id="KW-0812">Transmembrane</keyword>
<gene>
    <name evidence="3" type="ORF">E4Q08_19055</name>
</gene>
<organism evidence="3 4">
    <name type="scientific">Candidatus Accumulibacter contiguus</name>
    <dbReference type="NCBI Taxonomy" id="2954381"/>
    <lineage>
        <taxon>Bacteria</taxon>
        <taxon>Pseudomonadati</taxon>
        <taxon>Pseudomonadota</taxon>
        <taxon>Betaproteobacteria</taxon>
        <taxon>Candidatus Accumulibacter</taxon>
    </lineage>
</organism>
<evidence type="ECO:0008006" key="5">
    <source>
        <dbReference type="Google" id="ProtNLM"/>
    </source>
</evidence>
<dbReference type="RefSeq" id="WP_169071532.1">
    <property type="nucleotide sequence ID" value="NZ_JAZKUC010000001.1"/>
</dbReference>
<feature type="transmembrane region" description="Helical" evidence="2">
    <location>
        <begin position="264"/>
        <end position="285"/>
    </location>
</feature>
<evidence type="ECO:0000256" key="1">
    <source>
        <dbReference type="SAM" id="MobiDB-lite"/>
    </source>
</evidence>
<evidence type="ECO:0000256" key="2">
    <source>
        <dbReference type="SAM" id="Phobius"/>
    </source>
</evidence>
<reference evidence="3" key="1">
    <citation type="submission" date="2019-03" db="EMBL/GenBank/DDBJ databases">
        <title>Metabolic reconstructions from genomes of highly enriched 'Candidatus Accumulibacter' and 'Candidatus Competibacter' bioreactor populations.</title>
        <authorList>
            <person name="Annavajhala M.K."/>
            <person name="Welles L."/>
            <person name="Abbas B."/>
            <person name="Sorokin D."/>
            <person name="Park H."/>
            <person name="Van Loosdrecht M."/>
            <person name="Chandran K."/>
        </authorList>
    </citation>
    <scope>NUCLEOTIDE SEQUENCE</scope>
    <source>
        <strain evidence="3">SBR_L</strain>
    </source>
</reference>
<evidence type="ECO:0000313" key="4">
    <source>
        <dbReference type="Proteomes" id="UP000886469"/>
    </source>
</evidence>
<accession>A0ABX1TFQ0</accession>
<feature type="transmembrane region" description="Helical" evidence="2">
    <location>
        <begin position="440"/>
        <end position="468"/>
    </location>
</feature>
<feature type="transmembrane region" description="Helical" evidence="2">
    <location>
        <begin position="306"/>
        <end position="326"/>
    </location>
</feature>
<sequence>MSYHLSPDSPGEQGTAPPYEAEIQRAKGRREGFKVVRPEGHDDEQWALAFSGGGIRSATFCLGVLQGLARAPRPQGSSIEKSGQSGSSRESLLPQFDYLSTVSGGGYIGSFFGSLFARGRLNKEDDPPKQGDAPDPALDAKTAQQAYEVFAHEPPGRLTSRVHFTPERPGAAPLAWLRENGRYMAPTGSGDMVYAASLAVRNWFSVQYVLGIVFLTAFALIALGRAGLVAISCTGCWLETYRTYELSLLKGVTDCGGWVWWSPVWWVSLPVALLWVIPCGLAFWFTHPPRGGTVQTRPKVFSKAGLFGLLLGFLLVVVAAACYSKLGPNWRGFARALGALGALSVGAFVWYATTARTAVSIGVQRVTLTRMLTTGCIWLAGVTLVALVDTTAQSIYVLDHRIAAWLTSTAATGGLAWVLRQMATSLPDAAKGGWLSKIPASAAATIGGVALLFLTAMFWSLLVLWIRWRGESPVDLLESTIQTDHVDAVIALAVTFGIALILSLVGGRFPGFLNLSTLQTLYSARLTRAYLGASNGDRFGKGSDKLRSVAEPAPGDQMTMDRYYDNSLMPIHIINVCLNQTSDPGEQLVQRDRKGKPLAVLPSGFVVDGKLVPGPGKISSGELDAELTLGEWVGVSGAAFSTALGRGTTLGLSLLMGLTNIRLGRWWASGITSSGKGSGAGKQVTGMGSGFGKGIRTLFKTQTYLFYELFATFHGTRRPLLYLSDGGHFENTAIYELLRPERKVRLIVVCDCGCDPGYQFDDIANLVRLARIDFRIEVEVDREIAEDKILGPVFGIPEDFEPVGDKGGPESAKCALLLKVFHAGANPVARNAPDAHVVVLKPRLVSGVPVDLVQYHSAHPDFPQESTTDQFYDEAQWESYRKLGLEISTRVFGDSNGNDTFRNALWKYLERV</sequence>
<dbReference type="EMBL" id="SPMX01000066">
    <property type="protein sequence ID" value="NMQ07188.1"/>
    <property type="molecule type" value="Genomic_DNA"/>
</dbReference>
<feature type="transmembrane region" description="Helical" evidence="2">
    <location>
        <begin position="332"/>
        <end position="351"/>
    </location>
</feature>
<keyword evidence="2" id="KW-0472">Membrane</keyword>
<keyword evidence="2" id="KW-1133">Transmembrane helix</keyword>